<dbReference type="PROSITE" id="PS50043">
    <property type="entry name" value="HTH_LUXR_2"/>
    <property type="match status" value="1"/>
</dbReference>
<feature type="domain" description="HTH luxR-type" evidence="2">
    <location>
        <begin position="739"/>
        <end position="804"/>
    </location>
</feature>
<dbReference type="Gene3D" id="3.40.50.300">
    <property type="entry name" value="P-loop containing nucleotide triphosphate hydrolases"/>
    <property type="match status" value="1"/>
</dbReference>
<accession>A0ABR8U462</accession>
<protein>
    <submittedName>
        <fullName evidence="3">LuxR family transcriptional regulator</fullName>
    </submittedName>
</protein>
<dbReference type="InterPro" id="IPR059106">
    <property type="entry name" value="WHD_MalT"/>
</dbReference>
<sequence>MDTFHGRDGCSCAHHPVHVITGATGAVRPRPRVGSVGDPVRRTRNGRPARRGPAPYGVKVNGEPGTARGTEQIDGLLLEAKFAVPKRHAPVVSRAHLIDATRASGRRVVGVTAPPGYGKSTLLVEWAERDPRPVAWITLDRLDDDPARLLVVLASAFARLGEGRPDLVADMVGPDTSLLGRAAPRLASALRSSPEPFVLALDDLHEVRSTACHDVLGVVLEGIPEGSQLVAASRDEQPHLARLRAAGESVEIVAEDLALDVSGTEQVFAASQVTLTRDVATSVTERTEGWPVGVYLASLVAADDGSGPETVTGTDRYVADYLQRESFRRLSAETRLFLRRTAVLDELGAPLCDALLGVRSSTRILRAIETSHLFLVPVDRHRQWFRYHALFREFLLDELLVTEPELADALRTRAADWYEENGSPERAIEMLLATPDVERTSRLVARVVMPHVQAGRVTTIDRWLAALGDEAITKYPPLAVLAGLVAVHEGHAATAERWGAVVDAASFDGEPVDGTASFASARAMFRALRCPDGPQQMLDDVGTALDCEPAWSPWRDTALALSGDALRLVRDEDAATDQLEQAAAAAEELDHASTLVLAEAQLAQLDMDHDRWARAGDRVLRLLDVIDARRMHDYPTSALGFALAARYRHHAGDLAGTRALLTRAMRARTFSTYAFPTLAVRTRLQLARTSWATADASTVNHLLREIDDVLLRRPALGALADEAVELRRAFDAASRATALPTSGTPLTPAELRLLPYLQTHLTIREIGERLFVSRNTASSEIGSIYRKLGVSSRSDAVRTAIDRGLLGA</sequence>
<dbReference type="SMART" id="SM00421">
    <property type="entry name" value="HTH_LUXR"/>
    <property type="match status" value="1"/>
</dbReference>
<dbReference type="InterPro" id="IPR000792">
    <property type="entry name" value="Tscrpt_reg_LuxR_C"/>
</dbReference>
<comment type="caution">
    <text evidence="3">The sequence shown here is derived from an EMBL/GenBank/DDBJ whole genome shotgun (WGS) entry which is preliminary data.</text>
</comment>
<proteinExistence type="predicted"/>
<evidence type="ECO:0000256" key="1">
    <source>
        <dbReference type="SAM" id="MobiDB-lite"/>
    </source>
</evidence>
<dbReference type="InterPro" id="IPR027417">
    <property type="entry name" value="P-loop_NTPase"/>
</dbReference>
<dbReference type="InterPro" id="IPR016032">
    <property type="entry name" value="Sig_transdc_resp-reg_C-effctor"/>
</dbReference>
<evidence type="ECO:0000259" key="2">
    <source>
        <dbReference type="PROSITE" id="PS50043"/>
    </source>
</evidence>
<dbReference type="Pfam" id="PF00196">
    <property type="entry name" value="GerE"/>
    <property type="match status" value="1"/>
</dbReference>
<gene>
    <name evidence="3" type="ORF">H9641_16490</name>
</gene>
<organism evidence="3 4">
    <name type="scientific">Oerskovia merdavium</name>
    <dbReference type="NCBI Taxonomy" id="2762227"/>
    <lineage>
        <taxon>Bacteria</taxon>
        <taxon>Bacillati</taxon>
        <taxon>Actinomycetota</taxon>
        <taxon>Actinomycetes</taxon>
        <taxon>Micrococcales</taxon>
        <taxon>Cellulomonadaceae</taxon>
        <taxon>Oerskovia</taxon>
    </lineage>
</organism>
<name>A0ABR8U462_9CELL</name>
<evidence type="ECO:0000313" key="4">
    <source>
        <dbReference type="Proteomes" id="UP000655570"/>
    </source>
</evidence>
<dbReference type="CDD" id="cd06170">
    <property type="entry name" value="LuxR_C_like"/>
    <property type="match status" value="1"/>
</dbReference>
<reference evidence="3 4" key="1">
    <citation type="submission" date="2020-08" db="EMBL/GenBank/DDBJ databases">
        <title>A Genomic Blueprint of the Chicken Gut Microbiome.</title>
        <authorList>
            <person name="Gilroy R."/>
            <person name="Ravi A."/>
            <person name="Getino M."/>
            <person name="Pursley I."/>
            <person name="Horton D.L."/>
            <person name="Alikhan N.-F."/>
            <person name="Baker D."/>
            <person name="Gharbi K."/>
            <person name="Hall N."/>
            <person name="Watson M."/>
            <person name="Adriaenssens E.M."/>
            <person name="Foster-Nyarko E."/>
            <person name="Jarju S."/>
            <person name="Secka A."/>
            <person name="Antonio M."/>
            <person name="Oren A."/>
            <person name="Chaudhuri R."/>
            <person name="La Ragione R.M."/>
            <person name="Hildebrand F."/>
            <person name="Pallen M.J."/>
        </authorList>
    </citation>
    <scope>NUCLEOTIDE SEQUENCE [LARGE SCALE GENOMIC DNA]</scope>
    <source>
        <strain evidence="3 4">Sa2CUA9</strain>
    </source>
</reference>
<evidence type="ECO:0000313" key="3">
    <source>
        <dbReference type="EMBL" id="MBD7982304.1"/>
    </source>
</evidence>
<keyword evidence="4" id="KW-1185">Reference proteome</keyword>
<dbReference type="SUPFAM" id="SSF52540">
    <property type="entry name" value="P-loop containing nucleoside triphosphate hydrolases"/>
    <property type="match status" value="1"/>
</dbReference>
<feature type="region of interest" description="Disordered" evidence="1">
    <location>
        <begin position="27"/>
        <end position="67"/>
    </location>
</feature>
<dbReference type="Proteomes" id="UP000655570">
    <property type="component" value="Unassembled WGS sequence"/>
</dbReference>
<dbReference type="Gene3D" id="1.10.10.10">
    <property type="entry name" value="Winged helix-like DNA-binding domain superfamily/Winged helix DNA-binding domain"/>
    <property type="match status" value="1"/>
</dbReference>
<dbReference type="InterPro" id="IPR036388">
    <property type="entry name" value="WH-like_DNA-bd_sf"/>
</dbReference>
<dbReference type="SUPFAM" id="SSF46894">
    <property type="entry name" value="C-terminal effector domain of the bipartite response regulators"/>
    <property type="match status" value="1"/>
</dbReference>
<dbReference type="Pfam" id="PF25873">
    <property type="entry name" value="WHD_MalT"/>
    <property type="match status" value="1"/>
</dbReference>
<dbReference type="EMBL" id="JACSQF010000020">
    <property type="protein sequence ID" value="MBD7982304.1"/>
    <property type="molecule type" value="Genomic_DNA"/>
</dbReference>